<dbReference type="SMART" id="SM00490">
    <property type="entry name" value="HELICc"/>
    <property type="match status" value="1"/>
</dbReference>
<dbReference type="Gene3D" id="3.40.50.300">
    <property type="entry name" value="P-loop containing nucleotide triphosphate hydrolases"/>
    <property type="match status" value="2"/>
</dbReference>
<dbReference type="EMBL" id="AMEZ01000053">
    <property type="protein sequence ID" value="EKY26571.1"/>
    <property type="molecule type" value="Genomic_DNA"/>
</dbReference>
<feature type="domain" description="Helicase C-terminal" evidence="3">
    <location>
        <begin position="229"/>
        <end position="379"/>
    </location>
</feature>
<evidence type="ECO:0000259" key="3">
    <source>
        <dbReference type="PROSITE" id="PS51194"/>
    </source>
</evidence>
<dbReference type="PROSITE" id="PS51194">
    <property type="entry name" value="HELICASE_CTER"/>
    <property type="match status" value="1"/>
</dbReference>
<feature type="domain" description="Helicase ATP-binding" evidence="2">
    <location>
        <begin position="27"/>
        <end position="178"/>
    </location>
</feature>
<keyword evidence="4" id="KW-0347">Helicase</keyword>
<dbReference type="Proteomes" id="UP000010420">
    <property type="component" value="Unassembled WGS sequence"/>
</dbReference>
<feature type="coiled-coil region" evidence="1">
    <location>
        <begin position="376"/>
        <end position="414"/>
    </location>
</feature>
<keyword evidence="5" id="KW-1185">Reference proteome</keyword>
<keyword evidence="4" id="KW-0067">ATP-binding</keyword>
<dbReference type="GO" id="GO:0005829">
    <property type="term" value="C:cytosol"/>
    <property type="evidence" value="ECO:0007669"/>
    <property type="project" value="TreeGrafter"/>
</dbReference>
<dbReference type="Pfam" id="PF04851">
    <property type="entry name" value="ResIII"/>
    <property type="match status" value="1"/>
</dbReference>
<dbReference type="AlphaFoldDB" id="L1QF46"/>
<dbReference type="GO" id="GO:0003677">
    <property type="term" value="F:DNA binding"/>
    <property type="evidence" value="ECO:0007669"/>
    <property type="project" value="InterPro"/>
</dbReference>
<dbReference type="Pfam" id="PF00271">
    <property type="entry name" value="Helicase_C"/>
    <property type="match status" value="1"/>
</dbReference>
<comment type="caution">
    <text evidence="4">The sequence shown here is derived from an EMBL/GenBank/DDBJ whole genome shotgun (WGS) entry which is preliminary data.</text>
</comment>
<gene>
    <name evidence="4" type="ORF">HMPREF0216_01756</name>
</gene>
<evidence type="ECO:0000313" key="5">
    <source>
        <dbReference type="Proteomes" id="UP000010420"/>
    </source>
</evidence>
<accession>L1QF46</accession>
<dbReference type="GO" id="GO:0016787">
    <property type="term" value="F:hydrolase activity"/>
    <property type="evidence" value="ECO:0007669"/>
    <property type="project" value="InterPro"/>
</dbReference>
<dbReference type="GO" id="GO:0005524">
    <property type="term" value="F:ATP binding"/>
    <property type="evidence" value="ECO:0007669"/>
    <property type="project" value="InterPro"/>
</dbReference>
<dbReference type="CDD" id="cd18799">
    <property type="entry name" value="SF2_C_EcoAI-like"/>
    <property type="match status" value="1"/>
</dbReference>
<keyword evidence="1" id="KW-0175">Coiled coil</keyword>
<dbReference type="RefSeq" id="WP_005213392.1">
    <property type="nucleotide sequence ID" value="NZ_KB291645.1"/>
</dbReference>
<dbReference type="SMART" id="SM00487">
    <property type="entry name" value="DEXDc"/>
    <property type="match status" value="1"/>
</dbReference>
<dbReference type="OrthoDB" id="9802848at2"/>
<keyword evidence="4" id="KW-0378">Hydrolase</keyword>
<protein>
    <submittedName>
        <fullName evidence="4">Helicase protein</fullName>
    </submittedName>
</protein>
<dbReference type="InterPro" id="IPR014001">
    <property type="entry name" value="Helicase_ATP-bd"/>
</dbReference>
<dbReference type="STRING" id="545697.HMPREF0216_01756"/>
<evidence type="ECO:0000259" key="2">
    <source>
        <dbReference type="PROSITE" id="PS51192"/>
    </source>
</evidence>
<sequence length="545" mass="62622">MENNNKIEILNKGIVLRTYQEECINAIKGMQNGEKKIAFLATGAGKTIIMSYVASLEKGRVLICVDQSELREQTIDKLSIFIQREEIGSVQGKFDEVDKRVIVATRQSLIHGKSTRLDRMIANGEFDMLQIDETHRAVGQVKKIIDKVGAKKVIGYTATPFNKELLEVYSDFVYRKEIISLVEEGYLCSPRCLTIYTNTSLDDVSTVGGEFNLGQLDNAVNNNYRNKLIVNKYIELAKDRKKTLCFCTSIEHAEELANEFNKAGIVAKNIDSTLSPEERAKTIADFKKGKISVLTNIGVLTTGFDEPSVDCIIMARPTKSKILFTQCAGRGLRIYEEKEDCLILDVCDVTTKNKMNLMTGRSVFDLDEDETFIERKERIIKEQEEYERKEKERKERERIEAKILQKEIDLFNETVENIFSISSLHWFFTDIKGIDIAILSTNSKEDYYILNNGKEFISYKRIQKENWEYDLEEINNSDNLKELVEEIEGVALEKGSSFIQKKSEWKYEEATELQKKTCKAKVKTKWGAHCFFSKRNCYFALKDLI</sequence>
<dbReference type="eggNOG" id="COG1061">
    <property type="taxonomic scope" value="Bacteria"/>
</dbReference>
<keyword evidence="4" id="KW-0547">Nucleotide-binding</keyword>
<dbReference type="InterPro" id="IPR027417">
    <property type="entry name" value="P-loop_NTPase"/>
</dbReference>
<dbReference type="PROSITE" id="PS51192">
    <property type="entry name" value="HELICASE_ATP_BIND_1"/>
    <property type="match status" value="1"/>
</dbReference>
<dbReference type="InterPro" id="IPR050742">
    <property type="entry name" value="Helicase_Restrict-Modif_Enz"/>
</dbReference>
<evidence type="ECO:0000313" key="4">
    <source>
        <dbReference type="EMBL" id="EKY26571.1"/>
    </source>
</evidence>
<dbReference type="InterPro" id="IPR001650">
    <property type="entry name" value="Helicase_C-like"/>
</dbReference>
<evidence type="ECO:0000256" key="1">
    <source>
        <dbReference type="SAM" id="Coils"/>
    </source>
</evidence>
<dbReference type="SUPFAM" id="SSF52540">
    <property type="entry name" value="P-loop containing nucleoside triphosphate hydrolases"/>
    <property type="match status" value="1"/>
</dbReference>
<dbReference type="GO" id="GO:0004386">
    <property type="term" value="F:helicase activity"/>
    <property type="evidence" value="ECO:0007669"/>
    <property type="project" value="UniProtKB-KW"/>
</dbReference>
<dbReference type="PATRIC" id="fig|545697.3.peg.1727"/>
<dbReference type="PANTHER" id="PTHR47396">
    <property type="entry name" value="TYPE I RESTRICTION ENZYME ECOKI R PROTEIN"/>
    <property type="match status" value="1"/>
</dbReference>
<reference evidence="4 5" key="1">
    <citation type="submission" date="2012-05" db="EMBL/GenBank/DDBJ databases">
        <authorList>
            <person name="Weinstock G."/>
            <person name="Sodergren E."/>
            <person name="Lobos E.A."/>
            <person name="Fulton L."/>
            <person name="Fulton R."/>
            <person name="Courtney L."/>
            <person name="Fronick C."/>
            <person name="O'Laughlin M."/>
            <person name="Godfrey J."/>
            <person name="Wilson R.M."/>
            <person name="Miner T."/>
            <person name="Farmer C."/>
            <person name="Delehaunty K."/>
            <person name="Cordes M."/>
            <person name="Minx P."/>
            <person name="Tomlinson C."/>
            <person name="Chen J."/>
            <person name="Wollam A."/>
            <person name="Pepin K.H."/>
            <person name="Bhonagiri V."/>
            <person name="Zhang X."/>
            <person name="Suruliraj S."/>
            <person name="Warren W."/>
            <person name="Mitreva M."/>
            <person name="Mardis E.R."/>
            <person name="Wilson R.K."/>
        </authorList>
    </citation>
    <scope>NUCLEOTIDE SEQUENCE [LARGE SCALE GENOMIC DNA]</scope>
    <source>
        <strain evidence="4 5">DSM 1785</strain>
    </source>
</reference>
<organism evidence="4 5">
    <name type="scientific">Clostridium celatum DSM 1785</name>
    <dbReference type="NCBI Taxonomy" id="545697"/>
    <lineage>
        <taxon>Bacteria</taxon>
        <taxon>Bacillati</taxon>
        <taxon>Bacillota</taxon>
        <taxon>Clostridia</taxon>
        <taxon>Eubacteriales</taxon>
        <taxon>Clostridiaceae</taxon>
        <taxon>Clostridium</taxon>
    </lineage>
</organism>
<dbReference type="PANTHER" id="PTHR47396:SF1">
    <property type="entry name" value="ATP-DEPENDENT HELICASE IRC3-RELATED"/>
    <property type="match status" value="1"/>
</dbReference>
<proteinExistence type="predicted"/>
<dbReference type="HOGENOM" id="CLU_014765_2_1_9"/>
<name>L1QF46_9CLOT</name>
<dbReference type="InterPro" id="IPR006935">
    <property type="entry name" value="Helicase/UvrB_N"/>
</dbReference>